<organism evidence="1 2">
    <name type="scientific">Methylomonas subterranea</name>
    <dbReference type="NCBI Taxonomy" id="2952225"/>
    <lineage>
        <taxon>Bacteria</taxon>
        <taxon>Pseudomonadati</taxon>
        <taxon>Pseudomonadota</taxon>
        <taxon>Gammaproteobacteria</taxon>
        <taxon>Methylococcales</taxon>
        <taxon>Methylococcaceae</taxon>
        <taxon>Methylomonas</taxon>
    </lineage>
</organism>
<proteinExistence type="predicted"/>
<sequence length="134" mass="15823">MARKKSSFYHTRWNRCGLNEARAAEVIGCTIDDIRRFDAEGAPIAERLLLLWDSKHVGCDGWDGFLFSRGVLRWKNRRWTPAMLKAVHDQREELDALRREISRLKTWRGLFTFSVRKAVDCVRHHKARRGLRMD</sequence>
<comment type="caution">
    <text evidence="1">The sequence shown here is derived from an EMBL/GenBank/DDBJ whole genome shotgun (WGS) entry which is preliminary data.</text>
</comment>
<dbReference type="EMBL" id="JANIBJ010000011">
    <property type="protein sequence ID" value="MCQ8103899.1"/>
    <property type="molecule type" value="Genomic_DNA"/>
</dbReference>
<evidence type="ECO:0000313" key="1">
    <source>
        <dbReference type="EMBL" id="MCQ8103899.1"/>
    </source>
</evidence>
<dbReference type="RefSeq" id="WP_256601650.1">
    <property type="nucleotide sequence ID" value="NZ_JANIBJ010000011.1"/>
</dbReference>
<gene>
    <name evidence="1" type="ORF">NP590_07275</name>
</gene>
<dbReference type="Proteomes" id="UP001524499">
    <property type="component" value="Unassembled WGS sequence"/>
</dbReference>
<keyword evidence="2" id="KW-1185">Reference proteome</keyword>
<protein>
    <submittedName>
        <fullName evidence="1">Uncharacterized protein</fullName>
    </submittedName>
</protein>
<name>A0ABT1TF33_9GAMM</name>
<accession>A0ABT1TF33</accession>
<evidence type="ECO:0000313" key="2">
    <source>
        <dbReference type="Proteomes" id="UP001524499"/>
    </source>
</evidence>
<reference evidence="1 2" key="1">
    <citation type="submission" date="2022-07" db="EMBL/GenBank/DDBJ databases">
        <title>Methylomonas rivi sp. nov., Methylomonas rosea sp. nov., Methylomonas aureus sp. nov. and Methylomonas subterranea sp. nov., four novel methanotrophs isolated from a freshwater creek and the deep terrestrial subsurface.</title>
        <authorList>
            <person name="Abin C."/>
            <person name="Sankaranarayanan K."/>
            <person name="Garner C."/>
            <person name="Sindelar R."/>
            <person name="Kotary K."/>
            <person name="Garner R."/>
            <person name="Barclay S."/>
            <person name="Lawson P."/>
            <person name="Krumholz L."/>
        </authorList>
    </citation>
    <scope>NUCLEOTIDE SEQUENCE [LARGE SCALE GENOMIC DNA]</scope>
    <source>
        <strain evidence="1 2">SURF-2</strain>
    </source>
</reference>